<comment type="caution">
    <text evidence="5">The sequence shown here is derived from an EMBL/GenBank/DDBJ whole genome shotgun (WGS) entry which is preliminary data.</text>
</comment>
<keyword evidence="2" id="KW-0238">DNA-binding</keyword>
<evidence type="ECO:0000313" key="5">
    <source>
        <dbReference type="EMBL" id="NEG69883.1"/>
    </source>
</evidence>
<feature type="domain" description="HTH lacI-type" evidence="4">
    <location>
        <begin position="10"/>
        <end position="63"/>
    </location>
</feature>
<dbReference type="InterPro" id="IPR028082">
    <property type="entry name" value="Peripla_BP_I"/>
</dbReference>
<keyword evidence="1" id="KW-0805">Transcription regulation</keyword>
<dbReference type="Gene3D" id="1.10.260.40">
    <property type="entry name" value="lambda repressor-like DNA-binding domains"/>
    <property type="match status" value="1"/>
</dbReference>
<dbReference type="GO" id="GO:0003700">
    <property type="term" value="F:DNA-binding transcription factor activity"/>
    <property type="evidence" value="ECO:0007669"/>
    <property type="project" value="TreeGrafter"/>
</dbReference>
<keyword evidence="3" id="KW-0804">Transcription</keyword>
<dbReference type="SMART" id="SM00354">
    <property type="entry name" value="HTH_LACI"/>
    <property type="match status" value="1"/>
</dbReference>
<proteinExistence type="predicted"/>
<dbReference type="Pfam" id="PF13377">
    <property type="entry name" value="Peripla_BP_3"/>
    <property type="match status" value="1"/>
</dbReference>
<dbReference type="GO" id="GO:0000976">
    <property type="term" value="F:transcription cis-regulatory region binding"/>
    <property type="evidence" value="ECO:0007669"/>
    <property type="project" value="TreeGrafter"/>
</dbReference>
<dbReference type="SUPFAM" id="SSF47413">
    <property type="entry name" value="lambda repressor-like DNA-binding domains"/>
    <property type="match status" value="1"/>
</dbReference>
<dbReference type="AlphaFoldDB" id="A0A6I5NHS8"/>
<dbReference type="SUPFAM" id="SSF53822">
    <property type="entry name" value="Periplasmic binding protein-like I"/>
    <property type="match status" value="1"/>
</dbReference>
<name>A0A6I5NHS8_9BIFI</name>
<dbReference type="Pfam" id="PF00356">
    <property type="entry name" value="LacI"/>
    <property type="match status" value="1"/>
</dbReference>
<dbReference type="CDD" id="cd01392">
    <property type="entry name" value="HTH_LacI"/>
    <property type="match status" value="1"/>
</dbReference>
<evidence type="ECO:0000256" key="1">
    <source>
        <dbReference type="ARBA" id="ARBA00023015"/>
    </source>
</evidence>
<dbReference type="PANTHER" id="PTHR30146">
    <property type="entry name" value="LACI-RELATED TRANSCRIPTIONAL REPRESSOR"/>
    <property type="match status" value="1"/>
</dbReference>
<evidence type="ECO:0000256" key="3">
    <source>
        <dbReference type="ARBA" id="ARBA00023163"/>
    </source>
</evidence>
<keyword evidence="6" id="KW-1185">Reference proteome</keyword>
<dbReference type="PROSITE" id="PS50932">
    <property type="entry name" value="HTH_LACI_2"/>
    <property type="match status" value="1"/>
</dbReference>
<protein>
    <submittedName>
        <fullName evidence="5">LacI family transcriptional regulator</fullName>
    </submittedName>
</protein>
<dbReference type="EMBL" id="VYSG01000001">
    <property type="protein sequence ID" value="NEG69883.1"/>
    <property type="molecule type" value="Genomic_DNA"/>
</dbReference>
<dbReference type="Proteomes" id="UP000469292">
    <property type="component" value="Unassembled WGS sequence"/>
</dbReference>
<organism evidence="5 6">
    <name type="scientific">Bifidobacterium choloepi</name>
    <dbReference type="NCBI Taxonomy" id="2614131"/>
    <lineage>
        <taxon>Bacteria</taxon>
        <taxon>Bacillati</taxon>
        <taxon>Actinomycetota</taxon>
        <taxon>Actinomycetes</taxon>
        <taxon>Bifidobacteriales</taxon>
        <taxon>Bifidobacteriaceae</taxon>
        <taxon>Bifidobacterium</taxon>
    </lineage>
</organism>
<sequence length="337" mass="35885">MMAMGDNGAATIRDVAKLAGVAVSTASRALGGGSASSRTRAKVQEAARQLNFVPNQSARRLTGRRSGVVALVVDESTNALFQDDFISALLGQLGVSLAGAGLLPFLVLAPPDDAEGFRELLGRSEADGVIVASMHEGHHLAGMLEHLDRPVVFIGRPPGKIKCPYVDVDNYGGGYLAGRRLLERGCRRMAVIEGPKDMPTPYDRTAGFTDALAEEGLEPVMKISGSYDMEHGLAAMAAVLEAVPDVDGVFAHSDKIAAGALRVLHQEGRRVPEDVAIIGFDDLQAARLLTPQLTTLAQPLPDMAQAATEMLEHRLEHGEWKVSAQRFPVHLTVRDSA</sequence>
<accession>A0A6I5NHS8</accession>
<evidence type="ECO:0000313" key="6">
    <source>
        <dbReference type="Proteomes" id="UP000469292"/>
    </source>
</evidence>
<dbReference type="InterPro" id="IPR010982">
    <property type="entry name" value="Lambda_DNA-bd_dom_sf"/>
</dbReference>
<dbReference type="InterPro" id="IPR046335">
    <property type="entry name" value="LacI/GalR-like_sensor"/>
</dbReference>
<dbReference type="InterPro" id="IPR000843">
    <property type="entry name" value="HTH_LacI"/>
</dbReference>
<dbReference type="PANTHER" id="PTHR30146:SF109">
    <property type="entry name" value="HTH-TYPE TRANSCRIPTIONAL REGULATOR GALS"/>
    <property type="match status" value="1"/>
</dbReference>
<dbReference type="Gene3D" id="3.40.50.2300">
    <property type="match status" value="2"/>
</dbReference>
<gene>
    <name evidence="5" type="ORF">F6S87_04560</name>
</gene>
<evidence type="ECO:0000256" key="2">
    <source>
        <dbReference type="ARBA" id="ARBA00023125"/>
    </source>
</evidence>
<reference evidence="5 6" key="1">
    <citation type="submission" date="2019-09" db="EMBL/GenBank/DDBJ databases">
        <title>Phylogenetic characterization of a novel taxon of the genus Bifidobacterium: Bifidobacterium choloepi sp. nov.</title>
        <authorList>
            <person name="Modesto M."/>
            <person name="Satti M."/>
        </authorList>
    </citation>
    <scope>NUCLEOTIDE SEQUENCE [LARGE SCALE GENOMIC DNA]</scope>
    <source>
        <strain evidence="5 6">BRDM6</strain>
    </source>
</reference>
<evidence type="ECO:0000259" key="4">
    <source>
        <dbReference type="PROSITE" id="PS50932"/>
    </source>
</evidence>
<dbReference type="CDD" id="cd06267">
    <property type="entry name" value="PBP1_LacI_sugar_binding-like"/>
    <property type="match status" value="1"/>
</dbReference>